<sequence>MWELAGASHADTYRNTTGRFDLTRATPRELAAALAPATRVIGMDLLHLADSGPQHHYVAKAAVRRLDAWVREAVRRRTLPRRPPGRSFSPLSWRVCTARTVTCPPSRATDDAVARGFLLADDAPSIKALAAAAMELRAP</sequence>
<organism evidence="2">
    <name type="scientific">Nonomuraea gerenzanensis</name>
    <dbReference type="NCBI Taxonomy" id="93944"/>
    <lineage>
        <taxon>Bacteria</taxon>
        <taxon>Bacillati</taxon>
        <taxon>Actinomycetota</taxon>
        <taxon>Actinomycetes</taxon>
        <taxon>Streptosporangiales</taxon>
        <taxon>Streptosporangiaceae</taxon>
        <taxon>Nonomuraea</taxon>
    </lineage>
</organism>
<dbReference type="Pfam" id="PF20091">
    <property type="entry name" value="Abhydrolase_10"/>
    <property type="match status" value="1"/>
</dbReference>
<dbReference type="AlphaFoldDB" id="A0A1M4EG48"/>
<protein>
    <recommendedName>
        <fullName evidence="1">Alpha/beta hydrolase domain-containing protein</fullName>
    </recommendedName>
</protein>
<reference evidence="2" key="1">
    <citation type="submission" date="2016-04" db="EMBL/GenBank/DDBJ databases">
        <authorList>
            <person name="Evans L.H."/>
            <person name="Alamgir A."/>
            <person name="Owens N."/>
            <person name="Weber N.D."/>
            <person name="Virtaneva K."/>
            <person name="Barbian K."/>
            <person name="Babar A."/>
            <person name="Rosenke K."/>
        </authorList>
    </citation>
    <scope>NUCLEOTIDE SEQUENCE</scope>
    <source>
        <strain evidence="2">Nono1</strain>
    </source>
</reference>
<dbReference type="EMBL" id="LT559118">
    <property type="protein sequence ID" value="SBO97772.1"/>
    <property type="molecule type" value="Genomic_DNA"/>
</dbReference>
<feature type="domain" description="Alpha/beta hydrolase" evidence="1">
    <location>
        <begin position="1"/>
        <end position="75"/>
    </location>
</feature>
<evidence type="ECO:0000313" key="2">
    <source>
        <dbReference type="EMBL" id="SBO97772.1"/>
    </source>
</evidence>
<accession>A0A1M4EG48</accession>
<dbReference type="InterPro" id="IPR045394">
    <property type="entry name" value="Abhydrolase_dom"/>
</dbReference>
<gene>
    <name evidence="2" type="ORF">BN4615_P7288</name>
</gene>
<name>A0A1M4EG48_9ACTN</name>
<evidence type="ECO:0000259" key="1">
    <source>
        <dbReference type="Pfam" id="PF20091"/>
    </source>
</evidence>
<proteinExistence type="predicted"/>